<dbReference type="Proteomes" id="UP000472275">
    <property type="component" value="Chromosome 7"/>
</dbReference>
<dbReference type="GO" id="GO:0016020">
    <property type="term" value="C:membrane"/>
    <property type="evidence" value="ECO:0007669"/>
    <property type="project" value="UniProtKB-SubCell"/>
</dbReference>
<dbReference type="CTD" id="965"/>
<dbReference type="InterPro" id="IPR015631">
    <property type="entry name" value="CD2/SLAM_rcpt"/>
</dbReference>
<dbReference type="Ensembl" id="ENSACCT00020000936.1">
    <property type="protein sequence ID" value="ENSACCP00020000904.1"/>
    <property type="gene ID" value="ENSACCG00020000616.1"/>
</dbReference>
<feature type="chain" id="PRO_5025621370" evidence="7">
    <location>
        <begin position="23"/>
        <end position="396"/>
    </location>
</feature>
<dbReference type="AlphaFoldDB" id="A0A663DM39"/>
<keyword evidence="6" id="KW-1133">Transmembrane helix</keyword>
<sequence>MRLPFWLGWLLFFASLLAHICCEDVFGILGENFTFPVKIDQNIVEIIWTKNKDKVAEWEGQTNPIYFTSLQNRSLLNKENGHLTIFNLENNDAGTYVLDCLNSGEKSYVLTFILAVLAPPSEPEISCNISGNDMALKCTADFPKPLNYSWKFSSLPFTHQTQEIVIPKKNVPASESAACFIKVSQTEKSSEISLTQCFPDKKGDSYDKRNRGGLIAAFTLLIPVVGVLGFLYRRGRIKRGTGRAALKSSLLHGSATSSQAVDCENEKSEAGEELNKENSALKDKQTVNRDVNQEEASAMQNSTLTSECAVNHGVTEEDTFKTENSSLLAKHAGDHGVNEGEVTQDAEGGNGEHLSNSPSFSKEGVQLCFLWSLRMESLLNLCFSCGLLFFKPTWTW</sequence>
<evidence type="ECO:0000313" key="8">
    <source>
        <dbReference type="Ensembl" id="ENSACCP00020000904.1"/>
    </source>
</evidence>
<evidence type="ECO:0000256" key="1">
    <source>
        <dbReference type="ARBA" id="ARBA00004370"/>
    </source>
</evidence>
<dbReference type="CDD" id="cd05775">
    <property type="entry name" value="IgV_CD2_like_N"/>
    <property type="match status" value="1"/>
</dbReference>
<organism evidence="8 9">
    <name type="scientific">Aquila chrysaetos chrysaetos</name>
    <dbReference type="NCBI Taxonomy" id="223781"/>
    <lineage>
        <taxon>Eukaryota</taxon>
        <taxon>Metazoa</taxon>
        <taxon>Chordata</taxon>
        <taxon>Craniata</taxon>
        <taxon>Vertebrata</taxon>
        <taxon>Euteleostomi</taxon>
        <taxon>Archelosauria</taxon>
        <taxon>Archosauria</taxon>
        <taxon>Dinosauria</taxon>
        <taxon>Saurischia</taxon>
        <taxon>Theropoda</taxon>
        <taxon>Coelurosauria</taxon>
        <taxon>Aves</taxon>
        <taxon>Neognathae</taxon>
        <taxon>Neoaves</taxon>
        <taxon>Telluraves</taxon>
        <taxon>Accipitrimorphae</taxon>
        <taxon>Accipitriformes</taxon>
        <taxon>Accipitridae</taxon>
        <taxon>Accipitrinae</taxon>
        <taxon>Aquila</taxon>
    </lineage>
</organism>
<dbReference type="InterPro" id="IPR036179">
    <property type="entry name" value="Ig-like_dom_sf"/>
</dbReference>
<feature type="region of interest" description="Disordered" evidence="5">
    <location>
        <begin position="332"/>
        <end position="358"/>
    </location>
</feature>
<protein>
    <submittedName>
        <fullName evidence="8">CD58 molecule</fullName>
    </submittedName>
</protein>
<dbReference type="OrthoDB" id="9427418at2759"/>
<feature type="region of interest" description="Disordered" evidence="5">
    <location>
        <begin position="257"/>
        <end position="287"/>
    </location>
</feature>
<keyword evidence="6" id="KW-0812">Transmembrane</keyword>
<evidence type="ECO:0000256" key="2">
    <source>
        <dbReference type="ARBA" id="ARBA00022729"/>
    </source>
</evidence>
<feature type="signal peptide" evidence="7">
    <location>
        <begin position="1"/>
        <end position="22"/>
    </location>
</feature>
<evidence type="ECO:0000256" key="5">
    <source>
        <dbReference type="SAM" id="MobiDB-lite"/>
    </source>
</evidence>
<evidence type="ECO:0000256" key="4">
    <source>
        <dbReference type="ARBA" id="ARBA00023180"/>
    </source>
</evidence>
<accession>A0A663DM39</accession>
<dbReference type="InParanoid" id="A0A663DM39"/>
<keyword evidence="3 6" id="KW-0472">Membrane</keyword>
<gene>
    <name evidence="8" type="primary">CD58</name>
</gene>
<dbReference type="PANTHER" id="PTHR12080">
    <property type="entry name" value="SIGNALING LYMPHOCYTIC ACTIVATION MOLECULE"/>
    <property type="match status" value="1"/>
</dbReference>
<reference evidence="8" key="1">
    <citation type="submission" date="2025-08" db="UniProtKB">
        <authorList>
            <consortium name="Ensembl"/>
        </authorList>
    </citation>
    <scope>IDENTIFICATION</scope>
</reference>
<evidence type="ECO:0000256" key="3">
    <source>
        <dbReference type="ARBA" id="ARBA00023136"/>
    </source>
</evidence>
<name>A0A663DM39_AQUCH</name>
<evidence type="ECO:0000256" key="6">
    <source>
        <dbReference type="SAM" id="Phobius"/>
    </source>
</evidence>
<dbReference type="GeneID" id="115343541"/>
<feature type="transmembrane region" description="Helical" evidence="6">
    <location>
        <begin position="212"/>
        <end position="232"/>
    </location>
</feature>
<evidence type="ECO:0000313" key="9">
    <source>
        <dbReference type="Proteomes" id="UP000472275"/>
    </source>
</evidence>
<evidence type="ECO:0000256" key="7">
    <source>
        <dbReference type="SAM" id="SignalP"/>
    </source>
</evidence>
<proteinExistence type="predicted"/>
<dbReference type="GeneTree" id="ENSGT00510000049596"/>
<dbReference type="KEGG" id="achc:115343541"/>
<dbReference type="RefSeq" id="XP_029875429.1">
    <property type="nucleotide sequence ID" value="XM_030019569.1"/>
</dbReference>
<keyword evidence="4" id="KW-0325">Glycoprotein</keyword>
<keyword evidence="9" id="KW-1185">Reference proteome</keyword>
<dbReference type="SUPFAM" id="SSF48726">
    <property type="entry name" value="Immunoglobulin"/>
    <property type="match status" value="1"/>
</dbReference>
<comment type="subcellular location">
    <subcellularLocation>
        <location evidence="1">Membrane</location>
    </subcellularLocation>
</comment>
<dbReference type="PANTHER" id="PTHR12080:SF55">
    <property type="entry name" value="LYMPHOCYTE FUNCTION-ASSOCIATED ANTIGEN 3"/>
    <property type="match status" value="1"/>
</dbReference>
<dbReference type="GO" id="GO:0009986">
    <property type="term" value="C:cell surface"/>
    <property type="evidence" value="ECO:0007669"/>
    <property type="project" value="TreeGrafter"/>
</dbReference>
<feature type="compositionally biased region" description="Basic and acidic residues" evidence="5">
    <location>
        <begin position="264"/>
        <end position="287"/>
    </location>
</feature>
<dbReference type="InterPro" id="IPR013783">
    <property type="entry name" value="Ig-like_fold"/>
</dbReference>
<reference evidence="8" key="2">
    <citation type="submission" date="2025-09" db="UniProtKB">
        <authorList>
            <consortium name="Ensembl"/>
        </authorList>
    </citation>
    <scope>IDENTIFICATION</scope>
</reference>
<keyword evidence="2 7" id="KW-0732">Signal</keyword>
<dbReference type="Gene3D" id="2.60.40.10">
    <property type="entry name" value="Immunoglobulins"/>
    <property type="match status" value="1"/>
</dbReference>
<dbReference type="GO" id="GO:0005102">
    <property type="term" value="F:signaling receptor binding"/>
    <property type="evidence" value="ECO:0007669"/>
    <property type="project" value="TreeGrafter"/>
</dbReference>